<dbReference type="Pfam" id="PF00080">
    <property type="entry name" value="Sod_Cu"/>
    <property type="match status" value="1"/>
</dbReference>
<dbReference type="Gene3D" id="2.60.40.200">
    <property type="entry name" value="Superoxide dismutase, copper/zinc binding domain"/>
    <property type="match status" value="1"/>
</dbReference>
<gene>
    <name evidence="6" type="ORF">JOC83_003489</name>
</gene>
<dbReference type="InterPro" id="IPR018152">
    <property type="entry name" value="SOD_Cu/Zn_BS"/>
</dbReference>
<dbReference type="RefSeq" id="WP_205188629.1">
    <property type="nucleotide sequence ID" value="NZ_JAFBFC010000007.1"/>
</dbReference>
<evidence type="ECO:0000256" key="1">
    <source>
        <dbReference type="ARBA" id="ARBA00010457"/>
    </source>
</evidence>
<comment type="cofactor">
    <cofactor evidence="3">
        <name>Zn(2+)</name>
        <dbReference type="ChEBI" id="CHEBI:29105"/>
    </cofactor>
    <text evidence="3">Binds 1 zinc ion per subunit.</text>
</comment>
<proteinExistence type="inferred from homology"/>
<dbReference type="InterPro" id="IPR024134">
    <property type="entry name" value="SOD_Cu/Zn_/chaperone"/>
</dbReference>
<evidence type="ECO:0000259" key="5">
    <source>
        <dbReference type="Pfam" id="PF00080"/>
    </source>
</evidence>
<keyword evidence="3 6" id="KW-0560">Oxidoreductase</keyword>
<feature type="compositionally biased region" description="Basic and acidic residues" evidence="4">
    <location>
        <begin position="173"/>
        <end position="195"/>
    </location>
</feature>
<dbReference type="Proteomes" id="UP000809829">
    <property type="component" value="Unassembled WGS sequence"/>
</dbReference>
<keyword evidence="7" id="KW-1185">Reference proteome</keyword>
<evidence type="ECO:0000256" key="2">
    <source>
        <dbReference type="ARBA" id="ARBA00024900"/>
    </source>
</evidence>
<feature type="domain" description="Superoxide dismutase copper/zinc binding" evidence="5">
    <location>
        <begin position="39"/>
        <end position="170"/>
    </location>
</feature>
<comment type="cofactor">
    <cofactor evidence="3">
        <name>Cu cation</name>
        <dbReference type="ChEBI" id="CHEBI:23378"/>
    </cofactor>
    <text evidence="3">Binds 1 copper ion per subunit.</text>
</comment>
<dbReference type="PROSITE" id="PS00332">
    <property type="entry name" value="SOD_CU_ZN_2"/>
    <property type="match status" value="1"/>
</dbReference>
<reference evidence="6 7" key="1">
    <citation type="submission" date="2021-01" db="EMBL/GenBank/DDBJ databases">
        <title>Genomic Encyclopedia of Type Strains, Phase IV (KMG-IV): sequencing the most valuable type-strain genomes for metagenomic binning, comparative biology and taxonomic classification.</title>
        <authorList>
            <person name="Goeker M."/>
        </authorList>
    </citation>
    <scope>NUCLEOTIDE SEQUENCE [LARGE SCALE GENOMIC DNA]</scope>
    <source>
        <strain evidence="6 7">DSM 104297</strain>
    </source>
</reference>
<comment type="caution">
    <text evidence="6">The sequence shown here is derived from an EMBL/GenBank/DDBJ whole genome shotgun (WGS) entry which is preliminary data.</text>
</comment>
<dbReference type="PANTHER" id="PTHR10003">
    <property type="entry name" value="SUPEROXIDE DISMUTASE CU-ZN -RELATED"/>
    <property type="match status" value="1"/>
</dbReference>
<dbReference type="CDD" id="cd00305">
    <property type="entry name" value="Cu-Zn_Superoxide_Dismutase"/>
    <property type="match status" value="1"/>
</dbReference>
<keyword evidence="3" id="KW-0479">Metal-binding</keyword>
<keyword evidence="3" id="KW-0186">Copper</keyword>
<evidence type="ECO:0000256" key="3">
    <source>
        <dbReference type="RuleBase" id="RU000393"/>
    </source>
</evidence>
<dbReference type="InterPro" id="IPR036423">
    <property type="entry name" value="SOD-like_Cu/Zn_dom_sf"/>
</dbReference>
<name>A0ABS2R048_9BACI</name>
<dbReference type="EC" id="1.15.1.1" evidence="3"/>
<dbReference type="PRINTS" id="PR00068">
    <property type="entry name" value="CUZNDISMTASE"/>
</dbReference>
<sequence length="195" mass="21061">MKKIIISSCIPFFLLTACMEQEVTKKDVEIHNDVGDKVGTITVEEEADGVKLDFKMDGLPPGEHGVHIHEKGNCDAPEFKTAGNHFNPDQKPHGLLHPEGAHAGDLPNIIVEDDGKFEGSLTAPGVTMKEGKMSLMKRMEGSSIVITNKPDDGMTQPSGDSGKRIACGIISKNKQEQEKEGESGKEGQNKPGKED</sequence>
<keyword evidence="3" id="KW-0862">Zinc</keyword>
<dbReference type="SUPFAM" id="SSF49329">
    <property type="entry name" value="Cu,Zn superoxide dismutase-like"/>
    <property type="match status" value="1"/>
</dbReference>
<comment type="similarity">
    <text evidence="1 3">Belongs to the Cu-Zn superoxide dismutase family.</text>
</comment>
<evidence type="ECO:0000313" key="6">
    <source>
        <dbReference type="EMBL" id="MBM7704632.1"/>
    </source>
</evidence>
<organism evidence="6 7">
    <name type="scientific">Priestia iocasae</name>
    <dbReference type="NCBI Taxonomy" id="2291674"/>
    <lineage>
        <taxon>Bacteria</taxon>
        <taxon>Bacillati</taxon>
        <taxon>Bacillota</taxon>
        <taxon>Bacilli</taxon>
        <taxon>Bacillales</taxon>
        <taxon>Bacillaceae</taxon>
        <taxon>Priestia</taxon>
    </lineage>
</organism>
<comment type="function">
    <text evidence="2">Destroys radicals which are normally produced within the cells and which are toxic to biological systems. May play a role in favoring mycobacterial survival in phagocytes.</text>
</comment>
<protein>
    <recommendedName>
        <fullName evidence="3">Superoxide dismutase [Cu-Zn]</fullName>
        <ecNumber evidence="3">1.15.1.1</ecNumber>
    </recommendedName>
</protein>
<evidence type="ECO:0000313" key="7">
    <source>
        <dbReference type="Proteomes" id="UP000809829"/>
    </source>
</evidence>
<dbReference type="PROSITE" id="PS51257">
    <property type="entry name" value="PROKAR_LIPOPROTEIN"/>
    <property type="match status" value="1"/>
</dbReference>
<dbReference type="GO" id="GO:0004784">
    <property type="term" value="F:superoxide dismutase activity"/>
    <property type="evidence" value="ECO:0007669"/>
    <property type="project" value="UniProtKB-EC"/>
</dbReference>
<accession>A0ABS2R048</accession>
<dbReference type="InterPro" id="IPR001424">
    <property type="entry name" value="SOD_Cu_Zn_dom"/>
</dbReference>
<feature type="region of interest" description="Disordered" evidence="4">
    <location>
        <begin position="146"/>
        <end position="195"/>
    </location>
</feature>
<dbReference type="EMBL" id="JAFBFC010000007">
    <property type="protein sequence ID" value="MBM7704632.1"/>
    <property type="molecule type" value="Genomic_DNA"/>
</dbReference>
<comment type="catalytic activity">
    <reaction evidence="3">
        <text>2 superoxide + 2 H(+) = H2O2 + O2</text>
        <dbReference type="Rhea" id="RHEA:20696"/>
        <dbReference type="ChEBI" id="CHEBI:15378"/>
        <dbReference type="ChEBI" id="CHEBI:15379"/>
        <dbReference type="ChEBI" id="CHEBI:16240"/>
        <dbReference type="ChEBI" id="CHEBI:18421"/>
        <dbReference type="EC" id="1.15.1.1"/>
    </reaction>
</comment>
<evidence type="ECO:0000256" key="4">
    <source>
        <dbReference type="SAM" id="MobiDB-lite"/>
    </source>
</evidence>